<dbReference type="GO" id="GO:0005634">
    <property type="term" value="C:nucleus"/>
    <property type="evidence" value="ECO:0007669"/>
    <property type="project" value="UniProtKB-SubCell"/>
</dbReference>
<sequence>MGMNLLLSCEHSKESSNSDNILVQKWVIILSPRMHVPLPWRLTYLFTFMDLSFLTAVFLHSNSPGLLRCGKSCRLRWINYLQPDIKRGNFTREEEDTIIRLHQILGNRWSAIASKLPGRTDNEIKNVWHTHLKKRLQNKQNVSSSPKQLPRSARKPEPSSTHLTAMSPQLSSSEMSSITQTSMKSAENNRSELKSQQPDIISMESFPLIDESFWTDPMSSVSSGESSESDPSTLNFSIDIDGSELLLEGSDNSPNIDGNMDLWYNLLVGSGDLELPPDFY</sequence>
<feature type="domain" description="Myb-like" evidence="8">
    <location>
        <begin position="82"/>
        <end position="132"/>
    </location>
</feature>
<dbReference type="PROSITE" id="PS51294">
    <property type="entry name" value="HTH_MYB"/>
    <property type="match status" value="1"/>
</dbReference>
<evidence type="ECO:0000256" key="3">
    <source>
        <dbReference type="ARBA" id="ARBA00023015"/>
    </source>
</evidence>
<evidence type="ECO:0000256" key="6">
    <source>
        <dbReference type="ARBA" id="ARBA00023242"/>
    </source>
</evidence>
<evidence type="ECO:0000256" key="5">
    <source>
        <dbReference type="ARBA" id="ARBA00023163"/>
    </source>
</evidence>
<dbReference type="GO" id="GO:0003677">
    <property type="term" value="F:DNA binding"/>
    <property type="evidence" value="ECO:0007669"/>
    <property type="project" value="UniProtKB-KW"/>
</dbReference>
<dbReference type="PANTHER" id="PTHR47997:SF28">
    <property type="entry name" value="TRANSCRIPTION FACTOR MYB15-LIKE"/>
    <property type="match status" value="1"/>
</dbReference>
<keyword evidence="2" id="KW-0677">Repeat</keyword>
<dbReference type="EMBL" id="JAXQNO010000012">
    <property type="protein sequence ID" value="KAK4786681.1"/>
    <property type="molecule type" value="Genomic_DNA"/>
</dbReference>
<dbReference type="CDD" id="cd00167">
    <property type="entry name" value="SANT"/>
    <property type="match status" value="1"/>
</dbReference>
<feature type="compositionally biased region" description="Low complexity" evidence="7">
    <location>
        <begin position="167"/>
        <end position="183"/>
    </location>
</feature>
<keyword evidence="11" id="KW-1185">Reference proteome</keyword>
<reference evidence="10 11" key="1">
    <citation type="journal article" date="2023" name="Hortic Res">
        <title>Pangenome of water caltrop reveals structural variations and asymmetric subgenome divergence after allopolyploidization.</title>
        <authorList>
            <person name="Zhang X."/>
            <person name="Chen Y."/>
            <person name="Wang L."/>
            <person name="Yuan Y."/>
            <person name="Fang M."/>
            <person name="Shi L."/>
            <person name="Lu R."/>
            <person name="Comes H.P."/>
            <person name="Ma Y."/>
            <person name="Chen Y."/>
            <person name="Huang G."/>
            <person name="Zhou Y."/>
            <person name="Zheng Z."/>
            <person name="Qiu Y."/>
        </authorList>
    </citation>
    <scope>NUCLEOTIDE SEQUENCE [LARGE SCALE GENOMIC DNA]</scope>
    <source>
        <strain evidence="10">F231</strain>
    </source>
</reference>
<proteinExistence type="predicted"/>
<feature type="region of interest" description="Disordered" evidence="7">
    <location>
        <begin position="135"/>
        <end position="201"/>
    </location>
</feature>
<feature type="domain" description="HTH myb-type" evidence="9">
    <location>
        <begin position="82"/>
        <end position="136"/>
    </location>
</feature>
<dbReference type="Gene3D" id="1.10.10.60">
    <property type="entry name" value="Homeodomain-like"/>
    <property type="match status" value="2"/>
</dbReference>
<dbReference type="SMART" id="SM00717">
    <property type="entry name" value="SANT"/>
    <property type="match status" value="1"/>
</dbReference>
<evidence type="ECO:0000256" key="4">
    <source>
        <dbReference type="ARBA" id="ARBA00023125"/>
    </source>
</evidence>
<accession>A0AAN7LW48</accession>
<evidence type="ECO:0000256" key="2">
    <source>
        <dbReference type="ARBA" id="ARBA00022737"/>
    </source>
</evidence>
<evidence type="ECO:0000313" key="10">
    <source>
        <dbReference type="EMBL" id="KAK4786681.1"/>
    </source>
</evidence>
<protein>
    <submittedName>
        <fullName evidence="10">Uncharacterized protein</fullName>
    </submittedName>
</protein>
<dbReference type="InterPro" id="IPR017930">
    <property type="entry name" value="Myb_dom"/>
</dbReference>
<dbReference type="InterPro" id="IPR001005">
    <property type="entry name" value="SANT/Myb"/>
</dbReference>
<dbReference type="InterPro" id="IPR009057">
    <property type="entry name" value="Homeodomain-like_sf"/>
</dbReference>
<keyword evidence="3" id="KW-0805">Transcription regulation</keyword>
<gene>
    <name evidence="10" type="ORF">SAY86_010514</name>
</gene>
<evidence type="ECO:0000259" key="8">
    <source>
        <dbReference type="PROSITE" id="PS50090"/>
    </source>
</evidence>
<comment type="caution">
    <text evidence="10">The sequence shown here is derived from an EMBL/GenBank/DDBJ whole genome shotgun (WGS) entry which is preliminary data.</text>
</comment>
<feature type="compositionally biased region" description="Polar residues" evidence="7">
    <location>
        <begin position="138"/>
        <end position="147"/>
    </location>
</feature>
<organism evidence="10 11">
    <name type="scientific">Trapa natans</name>
    <name type="common">Water chestnut</name>
    <dbReference type="NCBI Taxonomy" id="22666"/>
    <lineage>
        <taxon>Eukaryota</taxon>
        <taxon>Viridiplantae</taxon>
        <taxon>Streptophyta</taxon>
        <taxon>Embryophyta</taxon>
        <taxon>Tracheophyta</taxon>
        <taxon>Spermatophyta</taxon>
        <taxon>Magnoliopsida</taxon>
        <taxon>eudicotyledons</taxon>
        <taxon>Gunneridae</taxon>
        <taxon>Pentapetalae</taxon>
        <taxon>rosids</taxon>
        <taxon>malvids</taxon>
        <taxon>Myrtales</taxon>
        <taxon>Lythraceae</taxon>
        <taxon>Trapa</taxon>
    </lineage>
</organism>
<evidence type="ECO:0000313" key="11">
    <source>
        <dbReference type="Proteomes" id="UP001346149"/>
    </source>
</evidence>
<dbReference type="AlphaFoldDB" id="A0AAN7LW48"/>
<keyword evidence="6" id="KW-0539">Nucleus</keyword>
<evidence type="ECO:0000256" key="7">
    <source>
        <dbReference type="SAM" id="MobiDB-lite"/>
    </source>
</evidence>
<dbReference type="SUPFAM" id="SSF46689">
    <property type="entry name" value="Homeodomain-like"/>
    <property type="match status" value="1"/>
</dbReference>
<evidence type="ECO:0000259" key="9">
    <source>
        <dbReference type="PROSITE" id="PS51294"/>
    </source>
</evidence>
<dbReference type="Proteomes" id="UP001346149">
    <property type="component" value="Unassembled WGS sequence"/>
</dbReference>
<evidence type="ECO:0000256" key="1">
    <source>
        <dbReference type="ARBA" id="ARBA00004123"/>
    </source>
</evidence>
<dbReference type="FunFam" id="1.10.10.60:FF:000316">
    <property type="entry name" value="Transcription factor MYB15"/>
    <property type="match status" value="1"/>
</dbReference>
<name>A0AAN7LW48_TRANT</name>
<comment type="subcellular location">
    <subcellularLocation>
        <location evidence="1">Nucleus</location>
    </subcellularLocation>
</comment>
<keyword evidence="5" id="KW-0804">Transcription</keyword>
<dbReference type="PROSITE" id="PS50090">
    <property type="entry name" value="MYB_LIKE"/>
    <property type="match status" value="1"/>
</dbReference>
<dbReference type="InterPro" id="IPR051953">
    <property type="entry name" value="Plant_SW-associated_TFs"/>
</dbReference>
<keyword evidence="4" id="KW-0238">DNA-binding</keyword>
<dbReference type="Pfam" id="PF00249">
    <property type="entry name" value="Myb_DNA-binding"/>
    <property type="match status" value="1"/>
</dbReference>
<dbReference type="PANTHER" id="PTHR47997">
    <property type="entry name" value="MYB DOMAIN PROTEIN 55"/>
    <property type="match status" value="1"/>
</dbReference>